<comment type="caution">
    <text evidence="4">The sequence shown here is derived from an EMBL/GenBank/DDBJ whole genome shotgun (WGS) entry which is preliminary data.</text>
</comment>
<keyword evidence="4" id="KW-0223">Dioxygenase</keyword>
<keyword evidence="5" id="KW-1185">Reference proteome</keyword>
<dbReference type="InterPro" id="IPR004136">
    <property type="entry name" value="NMO"/>
</dbReference>
<evidence type="ECO:0000256" key="2">
    <source>
        <dbReference type="ARBA" id="ARBA00022643"/>
    </source>
</evidence>
<dbReference type="InterPro" id="IPR013785">
    <property type="entry name" value="Aldolase_TIM"/>
</dbReference>
<accession>A0A9P4RCA4</accession>
<dbReference type="AlphaFoldDB" id="A0A9P4RCA4"/>
<dbReference type="GO" id="GO:0051213">
    <property type="term" value="F:dioxygenase activity"/>
    <property type="evidence" value="ECO:0007669"/>
    <property type="project" value="UniProtKB-KW"/>
</dbReference>
<organism evidence="4 5">
    <name type="scientific">Polyplosphaeria fusca</name>
    <dbReference type="NCBI Taxonomy" id="682080"/>
    <lineage>
        <taxon>Eukaryota</taxon>
        <taxon>Fungi</taxon>
        <taxon>Dikarya</taxon>
        <taxon>Ascomycota</taxon>
        <taxon>Pezizomycotina</taxon>
        <taxon>Dothideomycetes</taxon>
        <taxon>Pleosporomycetidae</taxon>
        <taxon>Pleosporales</taxon>
        <taxon>Tetraplosphaeriaceae</taxon>
        <taxon>Polyplosphaeria</taxon>
    </lineage>
</organism>
<gene>
    <name evidence="4" type="ORF">EJ04DRAFT_507956</name>
</gene>
<evidence type="ECO:0000256" key="3">
    <source>
        <dbReference type="ARBA" id="ARBA00023002"/>
    </source>
</evidence>
<name>A0A9P4RCA4_9PLEO</name>
<sequence length="349" mass="36460">MSAPTLQTPLSKLLGIKYPIILAGMARTSGGPLAAAVSNAGGLGVIGGLGYTPQQLQAIIDDLKSNLSDKTLPFGVDLALPQVGGSARKTNHDYTHGQLDELIEVTIKNGAKLFVSAVGVPPARTIKRLHEAGILVMNMVGAPKHAIKALEAGVDIVCAQGGEGGGHTGDIANSILIPAVVDVARRYKSPLTGQPAMVVAAGGIYNGRGLASSLMQGAQGVWVGTRFVASVEAGCSQMHKENVVSAEFADTLRTLVVSGRPLRVRMNEYIAEWESRPQDIKKLTDAGVVPLAKDMDDGKDVDIPFLMGQVAGVIKDIQPAKEIVDEMVQEAVAMLKVGQTYIAGANSKL</sequence>
<reference evidence="4" key="1">
    <citation type="journal article" date="2020" name="Stud. Mycol.">
        <title>101 Dothideomycetes genomes: a test case for predicting lifestyles and emergence of pathogens.</title>
        <authorList>
            <person name="Haridas S."/>
            <person name="Albert R."/>
            <person name="Binder M."/>
            <person name="Bloem J."/>
            <person name="Labutti K."/>
            <person name="Salamov A."/>
            <person name="Andreopoulos B."/>
            <person name="Baker S."/>
            <person name="Barry K."/>
            <person name="Bills G."/>
            <person name="Bluhm B."/>
            <person name="Cannon C."/>
            <person name="Castanera R."/>
            <person name="Culley D."/>
            <person name="Daum C."/>
            <person name="Ezra D."/>
            <person name="Gonzalez J."/>
            <person name="Henrissat B."/>
            <person name="Kuo A."/>
            <person name="Liang C."/>
            <person name="Lipzen A."/>
            <person name="Lutzoni F."/>
            <person name="Magnuson J."/>
            <person name="Mondo S."/>
            <person name="Nolan M."/>
            <person name="Ohm R."/>
            <person name="Pangilinan J."/>
            <person name="Park H.-J."/>
            <person name="Ramirez L."/>
            <person name="Alfaro M."/>
            <person name="Sun H."/>
            <person name="Tritt A."/>
            <person name="Yoshinaga Y."/>
            <person name="Zwiers L.-H."/>
            <person name="Turgeon B."/>
            <person name="Goodwin S."/>
            <person name="Spatafora J."/>
            <person name="Crous P."/>
            <person name="Grigoriev I."/>
        </authorList>
    </citation>
    <scope>NUCLEOTIDE SEQUENCE</scope>
    <source>
        <strain evidence="4">CBS 125425</strain>
    </source>
</reference>
<dbReference type="OrthoDB" id="10265891at2759"/>
<dbReference type="GO" id="GO:0018580">
    <property type="term" value="F:nitronate monooxygenase activity"/>
    <property type="evidence" value="ECO:0007669"/>
    <property type="project" value="InterPro"/>
</dbReference>
<dbReference type="CDD" id="cd04730">
    <property type="entry name" value="NPD_like"/>
    <property type="match status" value="1"/>
</dbReference>
<keyword evidence="1" id="KW-0285">Flavoprotein</keyword>
<evidence type="ECO:0000256" key="1">
    <source>
        <dbReference type="ARBA" id="ARBA00022630"/>
    </source>
</evidence>
<evidence type="ECO:0000313" key="4">
    <source>
        <dbReference type="EMBL" id="KAF2740421.1"/>
    </source>
</evidence>
<evidence type="ECO:0000313" key="5">
    <source>
        <dbReference type="Proteomes" id="UP000799444"/>
    </source>
</evidence>
<proteinExistence type="predicted"/>
<dbReference type="EMBL" id="ML996100">
    <property type="protein sequence ID" value="KAF2740421.1"/>
    <property type="molecule type" value="Genomic_DNA"/>
</dbReference>
<dbReference type="Gene3D" id="3.20.20.70">
    <property type="entry name" value="Aldolase class I"/>
    <property type="match status" value="1"/>
</dbReference>
<keyword evidence="3" id="KW-0560">Oxidoreductase</keyword>
<dbReference type="PANTHER" id="PTHR32332:SF36">
    <property type="entry name" value="2-NITROPROPANE DIOXYGENASE FAMILY, PUTATIVE (AFU_ORTHOLOGUE AFUA_4G07940)-RELATED"/>
    <property type="match status" value="1"/>
</dbReference>
<dbReference type="Pfam" id="PF03060">
    <property type="entry name" value="NMO"/>
    <property type="match status" value="1"/>
</dbReference>
<dbReference type="PANTHER" id="PTHR32332">
    <property type="entry name" value="2-NITROPROPANE DIOXYGENASE"/>
    <property type="match status" value="1"/>
</dbReference>
<keyword evidence="2" id="KW-0288">FMN</keyword>
<dbReference type="Proteomes" id="UP000799444">
    <property type="component" value="Unassembled WGS sequence"/>
</dbReference>
<protein>
    <submittedName>
        <fullName evidence="4">2-nitropropane dioxygenase</fullName>
    </submittedName>
</protein>
<dbReference type="SUPFAM" id="SSF51412">
    <property type="entry name" value="Inosine monophosphate dehydrogenase (IMPDH)"/>
    <property type="match status" value="1"/>
</dbReference>